<dbReference type="EMBL" id="JAGDFL010000372">
    <property type="protein sequence ID" value="KAG7390843.1"/>
    <property type="molecule type" value="Genomic_DNA"/>
</dbReference>
<organism evidence="1 2">
    <name type="scientific">Phytophthora boehmeriae</name>
    <dbReference type="NCBI Taxonomy" id="109152"/>
    <lineage>
        <taxon>Eukaryota</taxon>
        <taxon>Sar</taxon>
        <taxon>Stramenopiles</taxon>
        <taxon>Oomycota</taxon>
        <taxon>Peronosporomycetes</taxon>
        <taxon>Peronosporales</taxon>
        <taxon>Peronosporaceae</taxon>
        <taxon>Phytophthora</taxon>
    </lineage>
</organism>
<protein>
    <submittedName>
        <fullName evidence="1">Uncharacterized protein</fullName>
    </submittedName>
</protein>
<evidence type="ECO:0000313" key="1">
    <source>
        <dbReference type="EMBL" id="KAG7390843.1"/>
    </source>
</evidence>
<comment type="caution">
    <text evidence="1">The sequence shown here is derived from an EMBL/GenBank/DDBJ whole genome shotgun (WGS) entry which is preliminary data.</text>
</comment>
<evidence type="ECO:0000313" key="2">
    <source>
        <dbReference type="Proteomes" id="UP000693981"/>
    </source>
</evidence>
<gene>
    <name evidence="1" type="ORF">PHYBOEH_006901</name>
</gene>
<accession>A0A8T1WFP8</accession>
<dbReference type="OrthoDB" id="129861at2759"/>
<sequence>MSTESSEDLVVYAKEECGGVTNTKLVLAIAHVSPQTQGLANYQAQIHASQQLQAQQLQLYTEARVQQARVEAQSRTDALLEMIRASQIDPAALEEHVNSKLQSAIAVATDMAQNQARAVVEAHAA</sequence>
<proteinExistence type="predicted"/>
<dbReference type="AlphaFoldDB" id="A0A8T1WFP8"/>
<keyword evidence="2" id="KW-1185">Reference proteome</keyword>
<dbReference type="Proteomes" id="UP000693981">
    <property type="component" value="Unassembled WGS sequence"/>
</dbReference>
<reference evidence="1" key="1">
    <citation type="submission" date="2021-02" db="EMBL/GenBank/DDBJ databases">
        <authorList>
            <person name="Palmer J.M."/>
        </authorList>
    </citation>
    <scope>NUCLEOTIDE SEQUENCE</scope>
    <source>
        <strain evidence="1">SCRP23</strain>
    </source>
</reference>
<name>A0A8T1WFP8_9STRA</name>